<evidence type="ECO:0000256" key="3">
    <source>
        <dbReference type="ARBA" id="ARBA00012438"/>
    </source>
</evidence>
<feature type="transmembrane region" description="Helical" evidence="10">
    <location>
        <begin position="12"/>
        <end position="32"/>
    </location>
</feature>
<evidence type="ECO:0000313" key="12">
    <source>
        <dbReference type="EMBL" id="UGS34743.1"/>
    </source>
</evidence>
<keyword evidence="10" id="KW-0812">Transmembrane</keyword>
<feature type="transmembrane region" description="Helical" evidence="10">
    <location>
        <begin position="232"/>
        <end position="251"/>
    </location>
</feature>
<evidence type="ECO:0000256" key="1">
    <source>
        <dbReference type="ARBA" id="ARBA00000085"/>
    </source>
</evidence>
<feature type="domain" description="Histidine kinase" evidence="11">
    <location>
        <begin position="313"/>
        <end position="533"/>
    </location>
</feature>
<evidence type="ECO:0000256" key="10">
    <source>
        <dbReference type="SAM" id="Phobius"/>
    </source>
</evidence>
<dbReference type="GO" id="GO:0000155">
    <property type="term" value="F:phosphorelay sensor kinase activity"/>
    <property type="evidence" value="ECO:0007669"/>
    <property type="project" value="InterPro"/>
</dbReference>
<evidence type="ECO:0000256" key="7">
    <source>
        <dbReference type="ARBA" id="ARBA00022777"/>
    </source>
</evidence>
<dbReference type="PANTHER" id="PTHR43711">
    <property type="entry name" value="TWO-COMPONENT HISTIDINE KINASE"/>
    <property type="match status" value="1"/>
</dbReference>
<reference evidence="12" key="1">
    <citation type="journal article" date="2022" name="Int. J. Syst. Evol. Microbiol.">
        <title>Pseudomonas aegrilactucae sp. nov. and Pseudomonas morbosilactucae sp. nov., pathogens causing bacterial rot of lettuce in Japan.</title>
        <authorList>
            <person name="Sawada H."/>
            <person name="Fujikawa T."/>
            <person name="Satou M."/>
        </authorList>
    </citation>
    <scope>NUCLEOTIDE SEQUENCE</scope>
    <source>
        <strain evidence="12">0166_1</strain>
    </source>
</reference>
<dbReference type="AlphaFoldDB" id="A0A9E6XUN6"/>
<dbReference type="GO" id="GO:0005524">
    <property type="term" value="F:ATP binding"/>
    <property type="evidence" value="ECO:0007669"/>
    <property type="project" value="UniProtKB-KW"/>
</dbReference>
<dbReference type="Pfam" id="PF00512">
    <property type="entry name" value="HisKA"/>
    <property type="match status" value="1"/>
</dbReference>
<gene>
    <name evidence="12" type="primary">sasA_4</name>
    <name evidence="12" type="ORF">DSM104329_01125</name>
</gene>
<dbReference type="InterPro" id="IPR003661">
    <property type="entry name" value="HisK_dim/P_dom"/>
</dbReference>
<dbReference type="FunFam" id="1.10.287.130:FF:000001">
    <property type="entry name" value="Two-component sensor histidine kinase"/>
    <property type="match status" value="1"/>
</dbReference>
<dbReference type="SUPFAM" id="SSF47384">
    <property type="entry name" value="Homodimeric domain of signal transducing histidine kinase"/>
    <property type="match status" value="1"/>
</dbReference>
<dbReference type="Gene3D" id="1.10.287.130">
    <property type="match status" value="1"/>
</dbReference>
<feature type="transmembrane region" description="Helical" evidence="10">
    <location>
        <begin position="76"/>
        <end position="95"/>
    </location>
</feature>
<keyword evidence="8" id="KW-0067">ATP-binding</keyword>
<feature type="transmembrane region" description="Helical" evidence="10">
    <location>
        <begin position="140"/>
        <end position="160"/>
    </location>
</feature>
<dbReference type="InterPro" id="IPR004358">
    <property type="entry name" value="Sig_transdc_His_kin-like_C"/>
</dbReference>
<feature type="transmembrane region" description="Helical" evidence="10">
    <location>
        <begin position="44"/>
        <end position="64"/>
    </location>
</feature>
<dbReference type="EMBL" id="CP087164">
    <property type="protein sequence ID" value="UGS34743.1"/>
    <property type="molecule type" value="Genomic_DNA"/>
</dbReference>
<dbReference type="KEGG" id="sbae:DSM104329_01125"/>
<dbReference type="Proteomes" id="UP001162834">
    <property type="component" value="Chromosome"/>
</dbReference>
<evidence type="ECO:0000256" key="5">
    <source>
        <dbReference type="ARBA" id="ARBA00022679"/>
    </source>
</evidence>
<dbReference type="InterPro" id="IPR036097">
    <property type="entry name" value="HisK_dim/P_sf"/>
</dbReference>
<evidence type="ECO:0000313" key="13">
    <source>
        <dbReference type="Proteomes" id="UP001162834"/>
    </source>
</evidence>
<evidence type="ECO:0000256" key="9">
    <source>
        <dbReference type="ARBA" id="ARBA00023012"/>
    </source>
</evidence>
<keyword evidence="6" id="KW-0547">Nucleotide-binding</keyword>
<keyword evidence="10" id="KW-0472">Membrane</keyword>
<evidence type="ECO:0000256" key="4">
    <source>
        <dbReference type="ARBA" id="ARBA00022553"/>
    </source>
</evidence>
<dbReference type="SMART" id="SM00388">
    <property type="entry name" value="HisKA"/>
    <property type="match status" value="1"/>
</dbReference>
<keyword evidence="7" id="KW-0418">Kinase</keyword>
<accession>A0A9E6XUN6</accession>
<evidence type="ECO:0000256" key="2">
    <source>
        <dbReference type="ARBA" id="ARBA00004236"/>
    </source>
</evidence>
<keyword evidence="5 12" id="KW-0808">Transferase</keyword>
<dbReference type="PANTHER" id="PTHR43711:SF1">
    <property type="entry name" value="HISTIDINE KINASE 1"/>
    <property type="match status" value="1"/>
</dbReference>
<dbReference type="InterPro" id="IPR003594">
    <property type="entry name" value="HATPase_dom"/>
</dbReference>
<dbReference type="PROSITE" id="PS50109">
    <property type="entry name" value="HIS_KIN"/>
    <property type="match status" value="1"/>
</dbReference>
<dbReference type="Gene3D" id="3.30.565.10">
    <property type="entry name" value="Histidine kinase-like ATPase, C-terminal domain"/>
    <property type="match status" value="1"/>
</dbReference>
<comment type="subcellular location">
    <subcellularLocation>
        <location evidence="2">Cell membrane</location>
    </subcellularLocation>
</comment>
<name>A0A9E6XUN6_9ACTN</name>
<comment type="catalytic activity">
    <reaction evidence="1">
        <text>ATP + protein L-histidine = ADP + protein N-phospho-L-histidine.</text>
        <dbReference type="EC" id="2.7.13.3"/>
    </reaction>
</comment>
<keyword evidence="13" id="KW-1185">Reference proteome</keyword>
<feature type="transmembrane region" description="Helical" evidence="10">
    <location>
        <begin position="102"/>
        <end position="120"/>
    </location>
</feature>
<evidence type="ECO:0000259" key="11">
    <source>
        <dbReference type="PROSITE" id="PS50109"/>
    </source>
</evidence>
<dbReference type="CDD" id="cd00082">
    <property type="entry name" value="HisKA"/>
    <property type="match status" value="1"/>
</dbReference>
<dbReference type="FunFam" id="3.30.565.10:FF:000037">
    <property type="entry name" value="Hybrid sensor histidine kinase/response regulator"/>
    <property type="match status" value="1"/>
</dbReference>
<keyword evidence="10" id="KW-1133">Transmembrane helix</keyword>
<feature type="transmembrane region" description="Helical" evidence="10">
    <location>
        <begin position="257"/>
        <end position="281"/>
    </location>
</feature>
<dbReference type="InterPro" id="IPR050736">
    <property type="entry name" value="Sensor_HK_Regulatory"/>
</dbReference>
<sequence length="534" mass="56692">MAVYFVLPRAGTAQSVVYVAIGLGGVAAILAGTARNRPERPWPWLLIAAAVLSFSVGDALSSIADSSPSVADAFYLAGYPLMAAGLVLLIAALPSAERVSSALDAAIVAVAFGLLQWVYLIEGAVNDPSWTTGDQVVSGVLYPAMDVLLLAALTAFFLGSSWRLRSFQLLGAGVLAMLVADEVVAVSSSYSSGSWLDALWLLSYVAWGAAGLHPSMRELSQPTRQPGRPAGFVRPLLLGAALLTSPAVMLVQNARDAPLHAVAVAFAGALMAVLVVTRFALIVRSVERLRAEQAARNEELVRASRLKDEFVALISHDLRTPLTSILGYLELAADPLSGPLTDDQRSYLQVVERNAQRLLVIINDLLFVARLQAGVLELDLAEQDLAAIAEQSVREARARASAKHIDIRFDQPSSPPVLVAADKGRMFQLLDNLLSNAIKFTPDDGAVTVSVDRRGETAELVVADTGIGISAEDQQQLFGRFFRASNAVDAQIPGTGLGLYIAREITHGHGGTITVDSEQQRGTRFTILLPAASG</sequence>
<dbReference type="EC" id="2.7.13.3" evidence="3"/>
<keyword evidence="9" id="KW-0902">Two-component regulatory system</keyword>
<dbReference type="CDD" id="cd00075">
    <property type="entry name" value="HATPase"/>
    <property type="match status" value="1"/>
</dbReference>
<dbReference type="GO" id="GO:0005886">
    <property type="term" value="C:plasma membrane"/>
    <property type="evidence" value="ECO:0007669"/>
    <property type="project" value="UniProtKB-SubCell"/>
</dbReference>
<proteinExistence type="predicted"/>
<dbReference type="RefSeq" id="WP_259314410.1">
    <property type="nucleotide sequence ID" value="NZ_CP087164.1"/>
</dbReference>
<dbReference type="PRINTS" id="PR00344">
    <property type="entry name" value="BCTRLSENSOR"/>
</dbReference>
<protein>
    <recommendedName>
        <fullName evidence="3">histidine kinase</fullName>
        <ecNumber evidence="3">2.7.13.3</ecNumber>
    </recommendedName>
</protein>
<dbReference type="InterPro" id="IPR036890">
    <property type="entry name" value="HATPase_C_sf"/>
</dbReference>
<dbReference type="InterPro" id="IPR005467">
    <property type="entry name" value="His_kinase_dom"/>
</dbReference>
<dbReference type="SUPFAM" id="SSF55874">
    <property type="entry name" value="ATPase domain of HSP90 chaperone/DNA topoisomerase II/histidine kinase"/>
    <property type="match status" value="1"/>
</dbReference>
<keyword evidence="4" id="KW-0597">Phosphoprotein</keyword>
<evidence type="ECO:0000256" key="6">
    <source>
        <dbReference type="ARBA" id="ARBA00022741"/>
    </source>
</evidence>
<organism evidence="12 13">
    <name type="scientific">Capillimicrobium parvum</name>
    <dbReference type="NCBI Taxonomy" id="2884022"/>
    <lineage>
        <taxon>Bacteria</taxon>
        <taxon>Bacillati</taxon>
        <taxon>Actinomycetota</taxon>
        <taxon>Thermoleophilia</taxon>
        <taxon>Solirubrobacterales</taxon>
        <taxon>Capillimicrobiaceae</taxon>
        <taxon>Capillimicrobium</taxon>
    </lineage>
</organism>
<dbReference type="Pfam" id="PF02518">
    <property type="entry name" value="HATPase_c"/>
    <property type="match status" value="1"/>
</dbReference>
<evidence type="ECO:0000256" key="8">
    <source>
        <dbReference type="ARBA" id="ARBA00022840"/>
    </source>
</evidence>
<dbReference type="SMART" id="SM00387">
    <property type="entry name" value="HATPase_c"/>
    <property type="match status" value="1"/>
</dbReference>